<evidence type="ECO:0000313" key="3">
    <source>
        <dbReference type="EMBL" id="ELT98783.1"/>
    </source>
</evidence>
<dbReference type="Pfam" id="PF01424">
    <property type="entry name" value="R3H"/>
    <property type="match status" value="1"/>
</dbReference>
<name>R7TXZ3_CAPTE</name>
<gene>
    <name evidence="3" type="ORF">CAPTEDRAFT_220932</name>
</gene>
<dbReference type="Gene3D" id="3.30.70.330">
    <property type="match status" value="1"/>
</dbReference>
<feature type="compositionally biased region" description="Polar residues" evidence="1">
    <location>
        <begin position="303"/>
        <end position="314"/>
    </location>
</feature>
<dbReference type="InterPro" id="IPR012677">
    <property type="entry name" value="Nucleotide-bd_a/b_plait_sf"/>
</dbReference>
<sequence>MSTEAVDQQRSNYLGDGNAIFAMQCSLTRSCEDLKSKLAYLLDNRYLSAEDSEFVQLVTSDINYFIKSSNFETVLLFPPIDDFHRLLIHKTTEEFSQLCSFSVGEGDNRRTAVCAQLLVLNAVRSFPQHEITPAIQKVRTKVCMNTNQWVHSGYMENEVKTSGEHERGHGVPRPSSGQGNRKQKRPQRQLYVPRGRRNPEATEAPPEAIQAEQIAKTTVIKAQCEESGTACKETTELDLKDSDGSVENTVSVEEISKENQTDSLTPVETADVEPIALQNVTNNNTDNDSKSCDNVNATCVQSDHEVTSSWQGNAESPIPQVENVQSEKVREEDDEEEEEEEDSWDALYNDDGEVLDPSIVQELTVAVGDVKIQKPQFDYYEYQPKEPELDYGEYGHLIEIYEFAPDLLTRDLMVVFKDFSDKGFDVKWVDDTHAIGIFASNVAAHSALSMRHPLLKVRALSQATRQTKMKAKRCTEFLLPYKARPDTNAAVARSLVAGALGLSNAVDRKKSNEDRQKLRAAREKKRAEKRQKHDAWEGSIKGCAMDDV</sequence>
<proteinExistence type="predicted"/>
<dbReference type="InterPro" id="IPR036867">
    <property type="entry name" value="R3H_dom_sf"/>
</dbReference>
<dbReference type="HOGENOM" id="CLU_045341_0_0_1"/>
<dbReference type="GO" id="GO:0003676">
    <property type="term" value="F:nucleic acid binding"/>
    <property type="evidence" value="ECO:0007669"/>
    <property type="project" value="UniProtKB-UniRule"/>
</dbReference>
<dbReference type="Proteomes" id="UP000014760">
    <property type="component" value="Unassembled WGS sequence"/>
</dbReference>
<feature type="compositionally biased region" description="Basic and acidic residues" evidence="1">
    <location>
        <begin position="160"/>
        <end position="169"/>
    </location>
</feature>
<dbReference type="PANTHER" id="PTHR21678:SF0">
    <property type="entry name" value="C3H1-TYPE DOMAIN-CONTAINING PROTEIN"/>
    <property type="match status" value="1"/>
</dbReference>
<organism evidence="3">
    <name type="scientific">Capitella teleta</name>
    <name type="common">Polychaete worm</name>
    <dbReference type="NCBI Taxonomy" id="283909"/>
    <lineage>
        <taxon>Eukaryota</taxon>
        <taxon>Metazoa</taxon>
        <taxon>Spiralia</taxon>
        <taxon>Lophotrochozoa</taxon>
        <taxon>Annelida</taxon>
        <taxon>Polychaeta</taxon>
        <taxon>Sedentaria</taxon>
        <taxon>Scolecida</taxon>
        <taxon>Capitellidae</taxon>
        <taxon>Capitella</taxon>
    </lineage>
</organism>
<dbReference type="SMART" id="SM00393">
    <property type="entry name" value="R3H"/>
    <property type="match status" value="1"/>
</dbReference>
<reference evidence="5" key="1">
    <citation type="submission" date="2012-12" db="EMBL/GenBank/DDBJ databases">
        <authorList>
            <person name="Hellsten U."/>
            <person name="Grimwood J."/>
            <person name="Chapman J.A."/>
            <person name="Shapiro H."/>
            <person name="Aerts A."/>
            <person name="Otillar R.P."/>
            <person name="Terry A.Y."/>
            <person name="Boore J.L."/>
            <person name="Simakov O."/>
            <person name="Marletaz F."/>
            <person name="Cho S.-J."/>
            <person name="Edsinger-Gonzales E."/>
            <person name="Havlak P."/>
            <person name="Kuo D.-H."/>
            <person name="Larsson T."/>
            <person name="Lv J."/>
            <person name="Arendt D."/>
            <person name="Savage R."/>
            <person name="Osoegawa K."/>
            <person name="de Jong P."/>
            <person name="Lindberg D.R."/>
            <person name="Seaver E.C."/>
            <person name="Weisblat D.A."/>
            <person name="Putnam N.H."/>
            <person name="Grigoriev I.V."/>
            <person name="Rokhsar D.S."/>
        </authorList>
    </citation>
    <scope>NUCLEOTIDE SEQUENCE</scope>
    <source>
        <strain evidence="5">I ESC-2004</strain>
    </source>
</reference>
<dbReference type="OMA" id="TLAFPCY"/>
<accession>R7TXZ3</accession>
<dbReference type="AlphaFoldDB" id="R7TXZ3"/>
<evidence type="ECO:0000313" key="4">
    <source>
        <dbReference type="EnsemblMetazoa" id="CapteP220932"/>
    </source>
</evidence>
<dbReference type="PROSITE" id="PS51061">
    <property type="entry name" value="R3H"/>
    <property type="match status" value="1"/>
</dbReference>
<dbReference type="InterPro" id="IPR001374">
    <property type="entry name" value="R3H_dom"/>
</dbReference>
<evidence type="ECO:0000259" key="2">
    <source>
        <dbReference type="PROSITE" id="PS51061"/>
    </source>
</evidence>
<evidence type="ECO:0000313" key="5">
    <source>
        <dbReference type="Proteomes" id="UP000014760"/>
    </source>
</evidence>
<dbReference type="InterPro" id="IPR039884">
    <property type="entry name" value="R3HC1/R3HCL"/>
</dbReference>
<dbReference type="EMBL" id="KB307554">
    <property type="protein sequence ID" value="ELT98783.1"/>
    <property type="molecule type" value="Genomic_DNA"/>
</dbReference>
<reference evidence="3 5" key="2">
    <citation type="journal article" date="2013" name="Nature">
        <title>Insights into bilaterian evolution from three spiralian genomes.</title>
        <authorList>
            <person name="Simakov O."/>
            <person name="Marletaz F."/>
            <person name="Cho S.J."/>
            <person name="Edsinger-Gonzales E."/>
            <person name="Havlak P."/>
            <person name="Hellsten U."/>
            <person name="Kuo D.H."/>
            <person name="Larsson T."/>
            <person name="Lv J."/>
            <person name="Arendt D."/>
            <person name="Savage R."/>
            <person name="Osoegawa K."/>
            <person name="de Jong P."/>
            <person name="Grimwood J."/>
            <person name="Chapman J.A."/>
            <person name="Shapiro H."/>
            <person name="Aerts A."/>
            <person name="Otillar R.P."/>
            <person name="Terry A.Y."/>
            <person name="Boore J.L."/>
            <person name="Grigoriev I.V."/>
            <person name="Lindberg D.R."/>
            <person name="Seaver E.C."/>
            <person name="Weisblat D.A."/>
            <person name="Putnam N.H."/>
            <person name="Rokhsar D.S."/>
        </authorList>
    </citation>
    <scope>NUCLEOTIDE SEQUENCE</scope>
    <source>
        <strain evidence="3 5">I ESC-2004</strain>
    </source>
</reference>
<reference evidence="4" key="3">
    <citation type="submission" date="2015-06" db="UniProtKB">
        <authorList>
            <consortium name="EnsemblMetazoa"/>
        </authorList>
    </citation>
    <scope>IDENTIFICATION</scope>
</reference>
<feature type="region of interest" description="Disordered" evidence="1">
    <location>
        <begin position="303"/>
        <end position="344"/>
    </location>
</feature>
<protein>
    <recommendedName>
        <fullName evidence="2">R3H domain-containing protein</fullName>
    </recommendedName>
</protein>
<evidence type="ECO:0000256" key="1">
    <source>
        <dbReference type="SAM" id="MobiDB-lite"/>
    </source>
</evidence>
<dbReference type="Gene3D" id="3.30.1370.50">
    <property type="entry name" value="R3H-like domain"/>
    <property type="match status" value="1"/>
</dbReference>
<dbReference type="SUPFAM" id="SSF82708">
    <property type="entry name" value="R3H domain"/>
    <property type="match status" value="1"/>
</dbReference>
<feature type="domain" description="R3H" evidence="2">
    <location>
        <begin position="52"/>
        <end position="117"/>
    </location>
</feature>
<feature type="region of interest" description="Disordered" evidence="1">
    <location>
        <begin position="507"/>
        <end position="548"/>
    </location>
</feature>
<dbReference type="FunCoup" id="R7TXZ3">
    <property type="interactions" value="624"/>
</dbReference>
<dbReference type="EnsemblMetazoa" id="CapteT220932">
    <property type="protein sequence ID" value="CapteP220932"/>
    <property type="gene ID" value="CapteG220932"/>
</dbReference>
<feature type="compositionally biased region" description="Basic and acidic residues" evidence="1">
    <location>
        <begin position="507"/>
        <end position="521"/>
    </location>
</feature>
<dbReference type="OrthoDB" id="5418203at2759"/>
<keyword evidence="5" id="KW-1185">Reference proteome</keyword>
<dbReference type="PANTHER" id="PTHR21678">
    <property type="entry name" value="GROWTH INHIBITION AND DIFFERENTIATION RELATED PROTEIN 88"/>
    <property type="match status" value="1"/>
</dbReference>
<feature type="region of interest" description="Disordered" evidence="1">
    <location>
        <begin position="160"/>
        <end position="211"/>
    </location>
</feature>
<dbReference type="EMBL" id="AMQN01002005">
    <property type="status" value="NOT_ANNOTATED_CDS"/>
    <property type="molecule type" value="Genomic_DNA"/>
</dbReference>
<feature type="compositionally biased region" description="Acidic residues" evidence="1">
    <location>
        <begin position="332"/>
        <end position="344"/>
    </location>
</feature>